<comment type="caution">
    <text evidence="2">The sequence shown here is derived from an EMBL/GenBank/DDBJ whole genome shotgun (WGS) entry which is preliminary data.</text>
</comment>
<name>A0AAV7PR83_PLEWA</name>
<evidence type="ECO:0000313" key="2">
    <source>
        <dbReference type="EMBL" id="KAJ1129941.1"/>
    </source>
</evidence>
<dbReference type="AlphaFoldDB" id="A0AAV7PR83"/>
<feature type="compositionally biased region" description="Low complexity" evidence="1">
    <location>
        <begin position="104"/>
        <end position="124"/>
    </location>
</feature>
<reference evidence="2" key="1">
    <citation type="journal article" date="2022" name="bioRxiv">
        <title>Sequencing and chromosome-scale assembly of the giantPleurodeles waltlgenome.</title>
        <authorList>
            <person name="Brown T."/>
            <person name="Elewa A."/>
            <person name="Iarovenko S."/>
            <person name="Subramanian E."/>
            <person name="Araus A.J."/>
            <person name="Petzold A."/>
            <person name="Susuki M."/>
            <person name="Suzuki K.-i.T."/>
            <person name="Hayashi T."/>
            <person name="Toyoda A."/>
            <person name="Oliveira C."/>
            <person name="Osipova E."/>
            <person name="Leigh N.D."/>
            <person name="Simon A."/>
            <person name="Yun M.H."/>
        </authorList>
    </citation>
    <scope>NUCLEOTIDE SEQUENCE</scope>
    <source>
        <strain evidence="2">20211129_DDA</strain>
        <tissue evidence="2">Liver</tissue>
    </source>
</reference>
<feature type="compositionally biased region" description="Basic and acidic residues" evidence="1">
    <location>
        <begin position="77"/>
        <end position="91"/>
    </location>
</feature>
<evidence type="ECO:0000313" key="3">
    <source>
        <dbReference type="Proteomes" id="UP001066276"/>
    </source>
</evidence>
<organism evidence="2 3">
    <name type="scientific">Pleurodeles waltl</name>
    <name type="common">Iberian ribbed newt</name>
    <dbReference type="NCBI Taxonomy" id="8319"/>
    <lineage>
        <taxon>Eukaryota</taxon>
        <taxon>Metazoa</taxon>
        <taxon>Chordata</taxon>
        <taxon>Craniata</taxon>
        <taxon>Vertebrata</taxon>
        <taxon>Euteleostomi</taxon>
        <taxon>Amphibia</taxon>
        <taxon>Batrachia</taxon>
        <taxon>Caudata</taxon>
        <taxon>Salamandroidea</taxon>
        <taxon>Salamandridae</taxon>
        <taxon>Pleurodelinae</taxon>
        <taxon>Pleurodeles</taxon>
    </lineage>
</organism>
<sequence length="124" mass="13266">MISGPDTRGGVQRSCRRQGRCQRVAPGPPAPFLCHSEGGTFAAVHWGVSHWFRVSVPARGHSSLGGSPREAQARVPATRESRSRSPLRREQAQMGGWNVASGTGSVRPRSGQSRPGPPGTRGFR</sequence>
<dbReference type="Proteomes" id="UP001066276">
    <property type="component" value="Chromosome 7"/>
</dbReference>
<protein>
    <submittedName>
        <fullName evidence="2">Uncharacterized protein</fullName>
    </submittedName>
</protein>
<keyword evidence="3" id="KW-1185">Reference proteome</keyword>
<gene>
    <name evidence="2" type="ORF">NDU88_008301</name>
</gene>
<dbReference type="EMBL" id="JANPWB010000011">
    <property type="protein sequence ID" value="KAJ1129941.1"/>
    <property type="molecule type" value="Genomic_DNA"/>
</dbReference>
<accession>A0AAV7PR83</accession>
<evidence type="ECO:0000256" key="1">
    <source>
        <dbReference type="SAM" id="MobiDB-lite"/>
    </source>
</evidence>
<feature type="region of interest" description="Disordered" evidence="1">
    <location>
        <begin position="58"/>
        <end position="124"/>
    </location>
</feature>
<proteinExistence type="predicted"/>
<feature type="region of interest" description="Disordered" evidence="1">
    <location>
        <begin position="1"/>
        <end position="29"/>
    </location>
</feature>